<sequence length="85" mass="9461">MFFLFRRILMWRLPLDVGDLTALGMSAAPLASVDTQTAGRDACRADRWISLLSSPPPSDRALPADRPANHPGNKQNECIYFPNFT</sequence>
<name>A0ABV0T1T0_9TELE</name>
<keyword evidence="2" id="KW-0732">Signal</keyword>
<proteinExistence type="predicted"/>
<feature type="region of interest" description="Disordered" evidence="1">
    <location>
        <begin position="54"/>
        <end position="75"/>
    </location>
</feature>
<evidence type="ECO:0000313" key="3">
    <source>
        <dbReference type="EMBL" id="MEQ2225517.1"/>
    </source>
</evidence>
<feature type="signal peptide" evidence="2">
    <location>
        <begin position="1"/>
        <end position="18"/>
    </location>
</feature>
<comment type="caution">
    <text evidence="3">The sequence shown here is derived from an EMBL/GenBank/DDBJ whole genome shotgun (WGS) entry which is preliminary data.</text>
</comment>
<evidence type="ECO:0000256" key="2">
    <source>
        <dbReference type="SAM" id="SignalP"/>
    </source>
</evidence>
<protein>
    <recommendedName>
        <fullName evidence="5">Secreted protein</fullName>
    </recommendedName>
</protein>
<evidence type="ECO:0000256" key="1">
    <source>
        <dbReference type="SAM" id="MobiDB-lite"/>
    </source>
</evidence>
<evidence type="ECO:0000313" key="4">
    <source>
        <dbReference type="Proteomes" id="UP001482620"/>
    </source>
</evidence>
<keyword evidence="4" id="KW-1185">Reference proteome</keyword>
<feature type="chain" id="PRO_5045728738" description="Secreted protein" evidence="2">
    <location>
        <begin position="19"/>
        <end position="85"/>
    </location>
</feature>
<dbReference type="EMBL" id="JAHRIQ010013351">
    <property type="protein sequence ID" value="MEQ2225517.1"/>
    <property type="molecule type" value="Genomic_DNA"/>
</dbReference>
<evidence type="ECO:0008006" key="5">
    <source>
        <dbReference type="Google" id="ProtNLM"/>
    </source>
</evidence>
<gene>
    <name evidence="3" type="ORF">ILYODFUR_018267</name>
</gene>
<organism evidence="3 4">
    <name type="scientific">Ilyodon furcidens</name>
    <name type="common">goldbreast splitfin</name>
    <dbReference type="NCBI Taxonomy" id="33524"/>
    <lineage>
        <taxon>Eukaryota</taxon>
        <taxon>Metazoa</taxon>
        <taxon>Chordata</taxon>
        <taxon>Craniata</taxon>
        <taxon>Vertebrata</taxon>
        <taxon>Euteleostomi</taxon>
        <taxon>Actinopterygii</taxon>
        <taxon>Neopterygii</taxon>
        <taxon>Teleostei</taxon>
        <taxon>Neoteleostei</taxon>
        <taxon>Acanthomorphata</taxon>
        <taxon>Ovalentaria</taxon>
        <taxon>Atherinomorphae</taxon>
        <taxon>Cyprinodontiformes</taxon>
        <taxon>Goodeidae</taxon>
        <taxon>Ilyodon</taxon>
    </lineage>
</organism>
<accession>A0ABV0T1T0</accession>
<reference evidence="3 4" key="1">
    <citation type="submission" date="2021-06" db="EMBL/GenBank/DDBJ databases">
        <authorList>
            <person name="Palmer J.M."/>
        </authorList>
    </citation>
    <scope>NUCLEOTIDE SEQUENCE [LARGE SCALE GENOMIC DNA]</scope>
    <source>
        <strain evidence="4">if_2019</strain>
        <tissue evidence="3">Muscle</tissue>
    </source>
</reference>
<dbReference type="Proteomes" id="UP001482620">
    <property type="component" value="Unassembled WGS sequence"/>
</dbReference>